<accession>A0ACC6TW17</accession>
<proteinExistence type="predicted"/>
<reference evidence="1" key="1">
    <citation type="submission" date="2024-07" db="EMBL/GenBank/DDBJ databases">
        <title>A survey of Mimosa microsymbionts across Brazilian biomes reveals a high diversity of Paraburkholderia nodulating endemic species, but also that Cupriavidus is common as a symbiont of widespread species.</title>
        <authorList>
            <person name="Rouws L."/>
            <person name="Barauna A."/>
            <person name="Beukes C."/>
            <person name="Rouws J.R.C."/>
            <person name="De Faria S.M."/>
            <person name="Gross E."/>
            <person name="Bueno Dos Reis Junior F."/>
            <person name="Simon M.F."/>
            <person name="Maluk M."/>
            <person name="Odee D.W."/>
            <person name="Kenicer G."/>
            <person name="Young J.P.W."/>
            <person name="Reis V.M."/>
            <person name="Zilli J."/>
            <person name="James E.K."/>
        </authorList>
    </citation>
    <scope>NUCLEOTIDE SEQUENCE</scope>
    <source>
        <strain evidence="1">EG181B</strain>
    </source>
</reference>
<name>A0ACC6TW17_9BURK</name>
<organism evidence="1 2">
    <name type="scientific">Paraburkholderia phymatum</name>
    <dbReference type="NCBI Taxonomy" id="148447"/>
    <lineage>
        <taxon>Bacteria</taxon>
        <taxon>Pseudomonadati</taxon>
        <taxon>Pseudomonadota</taxon>
        <taxon>Betaproteobacteria</taxon>
        <taxon>Burkholderiales</taxon>
        <taxon>Burkholderiaceae</taxon>
        <taxon>Paraburkholderia</taxon>
    </lineage>
</organism>
<dbReference type="EMBL" id="JBFRCH010000003">
    <property type="protein sequence ID" value="MEX3931499.1"/>
    <property type="molecule type" value="Genomic_DNA"/>
</dbReference>
<dbReference type="Proteomes" id="UP001558850">
    <property type="component" value="Unassembled WGS sequence"/>
</dbReference>
<evidence type="ECO:0000313" key="1">
    <source>
        <dbReference type="EMBL" id="MEX3931499.1"/>
    </source>
</evidence>
<sequence>MPLQNAALRVAGVNLEAVASAMPDGQVNGSANRAVTRHSRDTDVLLGGVGYRF</sequence>
<comment type="caution">
    <text evidence="1">The sequence shown here is derived from an EMBL/GenBank/DDBJ whole genome shotgun (WGS) entry which is preliminary data.</text>
</comment>
<evidence type="ECO:0000313" key="2">
    <source>
        <dbReference type="Proteomes" id="UP001558850"/>
    </source>
</evidence>
<gene>
    <name evidence="1" type="ORF">AB4Y32_06695</name>
</gene>
<keyword evidence="2" id="KW-1185">Reference proteome</keyword>
<protein>
    <submittedName>
        <fullName evidence="1">Uncharacterized protein</fullName>
    </submittedName>
</protein>